<dbReference type="GO" id="GO:0043565">
    <property type="term" value="F:sequence-specific DNA binding"/>
    <property type="evidence" value="ECO:0007669"/>
    <property type="project" value="InterPro"/>
</dbReference>
<dbReference type="Gene3D" id="1.10.10.60">
    <property type="entry name" value="Homeodomain-like"/>
    <property type="match status" value="1"/>
</dbReference>
<dbReference type="InterPro" id="IPR029016">
    <property type="entry name" value="GAF-like_dom_sf"/>
</dbReference>
<evidence type="ECO:0000256" key="12">
    <source>
        <dbReference type="RuleBase" id="RU368029"/>
    </source>
</evidence>
<keyword evidence="6 12" id="KW-0902">Two-component regulatory system</keyword>
<dbReference type="InterPro" id="IPR010113">
    <property type="entry name" value="Nif-specific_regulatory_prot"/>
</dbReference>
<dbReference type="InterPro" id="IPR025943">
    <property type="entry name" value="Sigma_54_int_dom_ATP-bd_2"/>
</dbReference>
<evidence type="ECO:0000256" key="7">
    <source>
        <dbReference type="ARBA" id="ARBA00023015"/>
    </source>
</evidence>
<dbReference type="SUPFAM" id="SSF52540">
    <property type="entry name" value="P-loop containing nucleoside triphosphate hydrolases"/>
    <property type="match status" value="1"/>
</dbReference>
<comment type="caution">
    <text evidence="14">The sequence shown here is derived from an EMBL/GenBank/DDBJ whole genome shotgun (WGS) entry which is preliminary data.</text>
</comment>
<dbReference type="Gene3D" id="3.40.50.300">
    <property type="entry name" value="P-loop containing nucleotide triphosphate hydrolases"/>
    <property type="match status" value="1"/>
</dbReference>
<dbReference type="Pfam" id="PF25601">
    <property type="entry name" value="AAA_lid_14"/>
    <property type="match status" value="1"/>
</dbReference>
<keyword evidence="7 12" id="KW-0805">Transcription regulation</keyword>
<dbReference type="PANTHER" id="PTHR32071:SF117">
    <property type="entry name" value="PTS-DEPENDENT DIHYDROXYACETONE KINASE OPERON REGULATORY PROTEIN-RELATED"/>
    <property type="match status" value="1"/>
</dbReference>
<dbReference type="OrthoDB" id="9804019at2"/>
<evidence type="ECO:0000256" key="9">
    <source>
        <dbReference type="ARBA" id="ARBA00023159"/>
    </source>
</evidence>
<dbReference type="InterPro" id="IPR002197">
    <property type="entry name" value="HTH_Fis"/>
</dbReference>
<keyword evidence="10 12" id="KW-0804">Transcription</keyword>
<dbReference type="EMBL" id="SRIO01000014">
    <property type="protein sequence ID" value="TFZ81904.1"/>
    <property type="molecule type" value="Genomic_DNA"/>
</dbReference>
<name>A0A4Z0F7D2_9GAMM</name>
<dbReference type="Pfam" id="PF01590">
    <property type="entry name" value="GAF"/>
    <property type="match status" value="1"/>
</dbReference>
<dbReference type="Proteomes" id="UP000297890">
    <property type="component" value="Unassembled WGS sequence"/>
</dbReference>
<dbReference type="Pfam" id="PF02954">
    <property type="entry name" value="HTH_8"/>
    <property type="match status" value="1"/>
</dbReference>
<dbReference type="GO" id="GO:0003700">
    <property type="term" value="F:DNA-binding transcription factor activity"/>
    <property type="evidence" value="ECO:0007669"/>
    <property type="project" value="UniProtKB-UniRule"/>
</dbReference>
<organism evidence="14 15">
    <name type="scientific">Candidatus Macondimonas diazotrophica</name>
    <dbReference type="NCBI Taxonomy" id="2305248"/>
    <lineage>
        <taxon>Bacteria</taxon>
        <taxon>Pseudomonadati</taxon>
        <taxon>Pseudomonadota</taxon>
        <taxon>Gammaproteobacteria</taxon>
        <taxon>Chromatiales</taxon>
        <taxon>Ectothiorhodospiraceae</taxon>
        <taxon>Candidatus Macondimonas</taxon>
    </lineage>
</organism>
<evidence type="ECO:0000256" key="10">
    <source>
        <dbReference type="ARBA" id="ARBA00023163"/>
    </source>
</evidence>
<dbReference type="Gene3D" id="3.30.450.40">
    <property type="match status" value="1"/>
</dbReference>
<dbReference type="NCBIfam" id="TIGR01817">
    <property type="entry name" value="nifA"/>
    <property type="match status" value="1"/>
</dbReference>
<evidence type="ECO:0000256" key="8">
    <source>
        <dbReference type="ARBA" id="ARBA00023125"/>
    </source>
</evidence>
<accession>A0A4Z0F7D2</accession>
<dbReference type="SUPFAM" id="SSF55781">
    <property type="entry name" value="GAF domain-like"/>
    <property type="match status" value="1"/>
</dbReference>
<dbReference type="PROSITE" id="PS50045">
    <property type="entry name" value="SIGMA54_INTERACT_4"/>
    <property type="match status" value="1"/>
</dbReference>
<dbReference type="InterPro" id="IPR027417">
    <property type="entry name" value="P-loop_NTPase"/>
</dbReference>
<dbReference type="InterPro" id="IPR025662">
    <property type="entry name" value="Sigma_54_int_dom_ATP-bd_1"/>
</dbReference>
<protein>
    <recommendedName>
        <fullName evidence="3 12">Nif-specific regulatory protein</fullName>
    </recommendedName>
</protein>
<feature type="domain" description="Sigma-54 factor interaction" evidence="13">
    <location>
        <begin position="202"/>
        <end position="430"/>
    </location>
</feature>
<keyword evidence="8 12" id="KW-0238">DNA-binding</keyword>
<comment type="function">
    <text evidence="1 12">Required for activation of most nif operons, which are directly involved in nitrogen fixation.</text>
</comment>
<dbReference type="FunFam" id="3.40.50.300:FF:000006">
    <property type="entry name" value="DNA-binding transcriptional regulator NtrC"/>
    <property type="match status" value="1"/>
</dbReference>
<dbReference type="InterPro" id="IPR058031">
    <property type="entry name" value="AAA_lid_NorR"/>
</dbReference>
<dbReference type="Pfam" id="PF00158">
    <property type="entry name" value="Sigma54_activat"/>
    <property type="match status" value="1"/>
</dbReference>
<evidence type="ECO:0000313" key="14">
    <source>
        <dbReference type="EMBL" id="TFZ81904.1"/>
    </source>
</evidence>
<keyword evidence="5" id="KW-0067">ATP-binding</keyword>
<gene>
    <name evidence="14" type="primary">nifA</name>
    <name evidence="14" type="ORF">E4680_10580</name>
</gene>
<dbReference type="PROSITE" id="PS00676">
    <property type="entry name" value="SIGMA54_INTERACT_2"/>
    <property type="match status" value="1"/>
</dbReference>
<dbReference type="GO" id="GO:0009399">
    <property type="term" value="P:nitrogen fixation"/>
    <property type="evidence" value="ECO:0007669"/>
    <property type="project" value="UniProtKB-UniRule"/>
</dbReference>
<evidence type="ECO:0000256" key="1">
    <source>
        <dbReference type="ARBA" id="ARBA00002167"/>
    </source>
</evidence>
<dbReference type="GO" id="GO:0005524">
    <property type="term" value="F:ATP binding"/>
    <property type="evidence" value="ECO:0007669"/>
    <property type="project" value="UniProtKB-KW"/>
</dbReference>
<dbReference type="AlphaFoldDB" id="A0A4Z0F7D2"/>
<keyword evidence="11 12" id="KW-0535">Nitrogen fixation</keyword>
<evidence type="ECO:0000313" key="15">
    <source>
        <dbReference type="Proteomes" id="UP000297890"/>
    </source>
</evidence>
<reference evidence="14 15" key="1">
    <citation type="journal article" date="2019" name="ISME J.">
        <title>Candidatus Macondimonas diazotrophica, a novel gammaproteobacterial genus dominating crude-oil-contaminated coastal sediments.</title>
        <authorList>
            <person name="Karthikeyan S."/>
            <person name="Konstantinidis K."/>
        </authorList>
    </citation>
    <scope>NUCLEOTIDE SEQUENCE [LARGE SCALE GENOMIC DNA]</scope>
    <source>
        <strain evidence="14 15">KTK01</strain>
    </source>
</reference>
<evidence type="ECO:0000256" key="4">
    <source>
        <dbReference type="ARBA" id="ARBA00022741"/>
    </source>
</evidence>
<dbReference type="InterPro" id="IPR003593">
    <property type="entry name" value="AAA+_ATPase"/>
</dbReference>
<evidence type="ECO:0000256" key="2">
    <source>
        <dbReference type="ARBA" id="ARBA00011135"/>
    </source>
</evidence>
<dbReference type="PRINTS" id="PR01590">
    <property type="entry name" value="HTHFIS"/>
</dbReference>
<dbReference type="SMART" id="SM00065">
    <property type="entry name" value="GAF"/>
    <property type="match status" value="1"/>
</dbReference>
<evidence type="ECO:0000256" key="11">
    <source>
        <dbReference type="ARBA" id="ARBA00023231"/>
    </source>
</evidence>
<dbReference type="PROSITE" id="PS00675">
    <property type="entry name" value="SIGMA54_INTERACT_1"/>
    <property type="match status" value="1"/>
</dbReference>
<evidence type="ECO:0000259" key="13">
    <source>
        <dbReference type="PROSITE" id="PS50045"/>
    </source>
</evidence>
<dbReference type="PROSITE" id="PS00688">
    <property type="entry name" value="SIGMA54_INTERACT_3"/>
    <property type="match status" value="1"/>
</dbReference>
<evidence type="ECO:0000256" key="6">
    <source>
        <dbReference type="ARBA" id="ARBA00023012"/>
    </source>
</evidence>
<evidence type="ECO:0000256" key="3">
    <source>
        <dbReference type="ARBA" id="ARBA00015308"/>
    </source>
</evidence>
<comment type="subunit">
    <text evidence="2 12">Interacts with sigma-54.</text>
</comment>
<dbReference type="InterPro" id="IPR003018">
    <property type="entry name" value="GAF"/>
</dbReference>
<dbReference type="PANTHER" id="PTHR32071">
    <property type="entry name" value="TRANSCRIPTIONAL REGULATORY PROTEIN"/>
    <property type="match status" value="1"/>
</dbReference>
<keyword evidence="9 12" id="KW-0010">Activator</keyword>
<keyword evidence="4" id="KW-0547">Nucleotide-binding</keyword>
<proteinExistence type="predicted"/>
<dbReference type="Gene3D" id="1.10.8.60">
    <property type="match status" value="1"/>
</dbReference>
<dbReference type="InterPro" id="IPR025944">
    <property type="entry name" value="Sigma_54_int_dom_CS"/>
</dbReference>
<keyword evidence="15" id="KW-1185">Reference proteome</keyword>
<dbReference type="SMART" id="SM00382">
    <property type="entry name" value="AAA"/>
    <property type="match status" value="1"/>
</dbReference>
<dbReference type="CDD" id="cd00009">
    <property type="entry name" value="AAA"/>
    <property type="match status" value="1"/>
</dbReference>
<evidence type="ECO:0000256" key="5">
    <source>
        <dbReference type="ARBA" id="ARBA00022840"/>
    </source>
</evidence>
<sequence>MVALASHTEESDLLTIYEISKVLGSSLDLQRTVREVVTILSTHLGGRAMVSLLQESGDLQILEASGLTAEEKARGRFKLGEGITGKIMTSAMPMVVPDISLEPLFLHRTGAHQGQTDEVVAFIGVPILVGRDAIGVLSIARGAARNVSVRYERIVRLLKMAANLIGQTAHLHQHIGAERASLMADRNRLQKQLQGKYRLDNVIGVSKAMQEVFSEVHQVAASRSTVLLRGESGTGKEVIARAVHYLSPRRERPFVSLNCAALSETLLESELFGHEKGSFTGATTERKGRFELAHGGTLFLDEIGEISPAFQTKLLRVLQEREFERVGGTKPIHVDVRLICATNKNLEEAVSKGEFRADLYFRINVVTIFLPPLRDRREDIPLLSQHFLEKFNRENDRGLMLSPEALKIMLECNWPGNVRELENCVERAATMTQGDIVRAPTLACQHNRCFSLVLQSYGTAPRPFPIEVVPAPIPSTAAPDRIGPLDEFGADELGRSGLPDRERLIQALEQSGWVQAKAARLLSLTPRQIGYAIRKHGIEVKRF</sequence>
<dbReference type="InterPro" id="IPR002078">
    <property type="entry name" value="Sigma_54_int"/>
</dbReference>
<dbReference type="GO" id="GO:0000160">
    <property type="term" value="P:phosphorelay signal transduction system"/>
    <property type="evidence" value="ECO:0007669"/>
    <property type="project" value="UniProtKB-UniRule"/>
</dbReference>